<dbReference type="AlphaFoldDB" id="A0A151QR21"/>
<proteinExistence type="predicted"/>
<keyword evidence="3" id="KW-1185">Reference proteome</keyword>
<dbReference type="InterPro" id="IPR054722">
    <property type="entry name" value="PolX-like_BBD"/>
</dbReference>
<sequence>MAKDYESKEKDSKNQTWYIDSGCSKHMTGDASKFIDLTPKRSGHVTMETTTEEKYLALEELVQIS</sequence>
<dbReference type="Proteomes" id="UP000075243">
    <property type="component" value="Unassembled WGS sequence"/>
</dbReference>
<evidence type="ECO:0000313" key="3">
    <source>
        <dbReference type="Proteomes" id="UP000075243"/>
    </source>
</evidence>
<gene>
    <name evidence="2" type="ORF">KK1_046465</name>
</gene>
<evidence type="ECO:0000259" key="1">
    <source>
        <dbReference type="Pfam" id="PF22936"/>
    </source>
</evidence>
<accession>A0A151QR21</accession>
<name>A0A151QR21_CAJCA</name>
<dbReference type="EMBL" id="KQ485124">
    <property type="protein sequence ID" value="KYP32759.1"/>
    <property type="molecule type" value="Genomic_DNA"/>
</dbReference>
<evidence type="ECO:0000313" key="2">
    <source>
        <dbReference type="EMBL" id="KYP32759.1"/>
    </source>
</evidence>
<reference evidence="2" key="1">
    <citation type="journal article" date="2012" name="Nat. Biotechnol.">
        <title>Draft genome sequence of pigeonpea (Cajanus cajan), an orphan legume crop of resource-poor farmers.</title>
        <authorList>
            <person name="Varshney R.K."/>
            <person name="Chen W."/>
            <person name="Li Y."/>
            <person name="Bharti A.K."/>
            <person name="Saxena R.K."/>
            <person name="Schlueter J.A."/>
            <person name="Donoghue M.T."/>
            <person name="Azam S."/>
            <person name="Fan G."/>
            <person name="Whaley A.M."/>
            <person name="Farmer A.D."/>
            <person name="Sheridan J."/>
            <person name="Iwata A."/>
            <person name="Tuteja R."/>
            <person name="Penmetsa R.V."/>
            <person name="Wu W."/>
            <person name="Upadhyaya H.D."/>
            <person name="Yang S.P."/>
            <person name="Shah T."/>
            <person name="Saxena K.B."/>
            <person name="Michael T."/>
            <person name="McCombie W.R."/>
            <person name="Yang B."/>
            <person name="Zhang G."/>
            <person name="Yang H."/>
            <person name="Wang J."/>
            <person name="Spillane C."/>
            <person name="Cook D.R."/>
            <person name="May G.D."/>
            <person name="Xu X."/>
            <person name="Jackson S.A."/>
        </authorList>
    </citation>
    <scope>NUCLEOTIDE SEQUENCE [LARGE SCALE GENOMIC DNA]</scope>
</reference>
<dbReference type="Gramene" id="C.cajan_43220.t">
    <property type="protein sequence ID" value="C.cajan_43220.t.cds1"/>
    <property type="gene ID" value="C.cajan_43220"/>
</dbReference>
<protein>
    <recommendedName>
        <fullName evidence="1">Retrovirus-related Pol polyprotein from transposon TNT 1-94-like beta-barrel domain-containing protein</fullName>
    </recommendedName>
</protein>
<dbReference type="Pfam" id="PF22936">
    <property type="entry name" value="Pol_BBD"/>
    <property type="match status" value="1"/>
</dbReference>
<organism evidence="2 3">
    <name type="scientific">Cajanus cajan</name>
    <name type="common">Pigeon pea</name>
    <name type="synonym">Cajanus indicus</name>
    <dbReference type="NCBI Taxonomy" id="3821"/>
    <lineage>
        <taxon>Eukaryota</taxon>
        <taxon>Viridiplantae</taxon>
        <taxon>Streptophyta</taxon>
        <taxon>Embryophyta</taxon>
        <taxon>Tracheophyta</taxon>
        <taxon>Spermatophyta</taxon>
        <taxon>Magnoliopsida</taxon>
        <taxon>eudicotyledons</taxon>
        <taxon>Gunneridae</taxon>
        <taxon>Pentapetalae</taxon>
        <taxon>rosids</taxon>
        <taxon>fabids</taxon>
        <taxon>Fabales</taxon>
        <taxon>Fabaceae</taxon>
        <taxon>Papilionoideae</taxon>
        <taxon>50 kb inversion clade</taxon>
        <taxon>NPAAA clade</taxon>
        <taxon>indigoferoid/millettioid clade</taxon>
        <taxon>Phaseoleae</taxon>
        <taxon>Cajanus</taxon>
    </lineage>
</organism>
<feature type="domain" description="Retrovirus-related Pol polyprotein from transposon TNT 1-94-like beta-barrel" evidence="1">
    <location>
        <begin position="17"/>
        <end position="51"/>
    </location>
</feature>